<dbReference type="EMBL" id="JACCBT010000001">
    <property type="protein sequence ID" value="NYE11933.1"/>
    <property type="molecule type" value="Genomic_DNA"/>
</dbReference>
<gene>
    <name evidence="2" type="ORF">BJ999_002229</name>
</gene>
<dbReference type="RefSeq" id="WP_179833237.1">
    <property type="nucleotide sequence ID" value="NZ_BMRD01000014.1"/>
</dbReference>
<dbReference type="Gene3D" id="3.40.50.720">
    <property type="entry name" value="NAD(P)-binding Rossmann-like Domain"/>
    <property type="match status" value="1"/>
</dbReference>
<keyword evidence="3" id="KW-1185">Reference proteome</keyword>
<dbReference type="SUPFAM" id="SSF51735">
    <property type="entry name" value="NAD(P)-binding Rossmann-fold domains"/>
    <property type="match status" value="1"/>
</dbReference>
<sequence length="362" mass="38852">MAFNEGETGDALVVGATGFIGRWLVAELLGRGRTVVAAVRGGAARGGELRGWLREHGVDDRGLVVVGADISRPDLGLVDEDRGRSEAVRDVFNAAALFRFGSGREEARRANVDGAVNVVRWAAALPRLRRLVHVSGYRVASDGRLAHPVPAKELDALYRRLGAYEASKLEGDAAVRAVAEEEGVALTAVHPATVIGHSVTGEAGQYIGLAGMVRDLWAGRLPALAGSRRTFVPVVAVDHLARFMAAVPEHDEGPYRAHRVLDDATPHLPELVGLLARHLEVRPPRVTLPVGLVRRLPRAVTGVEPETLSFLSEERYDTSSADALAEKAGLSHPPVEDALRRWADRLVADRFGDVAIRPGDGR</sequence>
<evidence type="ECO:0000313" key="3">
    <source>
        <dbReference type="Proteomes" id="UP000591272"/>
    </source>
</evidence>
<evidence type="ECO:0000259" key="1">
    <source>
        <dbReference type="Pfam" id="PF07993"/>
    </source>
</evidence>
<evidence type="ECO:0000313" key="2">
    <source>
        <dbReference type="EMBL" id="NYE11933.1"/>
    </source>
</evidence>
<dbReference type="AlphaFoldDB" id="A0A7Y9KDC9"/>
<protein>
    <submittedName>
        <fullName evidence="2">Nucleoside-diphosphate-sugar epimerase</fullName>
    </submittedName>
</protein>
<feature type="domain" description="Thioester reductase (TE)" evidence="1">
    <location>
        <begin position="14"/>
        <end position="244"/>
    </location>
</feature>
<organism evidence="2 3">
    <name type="scientific">Actinomadura citrea</name>
    <dbReference type="NCBI Taxonomy" id="46158"/>
    <lineage>
        <taxon>Bacteria</taxon>
        <taxon>Bacillati</taxon>
        <taxon>Actinomycetota</taxon>
        <taxon>Actinomycetes</taxon>
        <taxon>Streptosporangiales</taxon>
        <taxon>Thermomonosporaceae</taxon>
        <taxon>Actinomadura</taxon>
    </lineage>
</organism>
<accession>A0A7Y9KDC9</accession>
<comment type="caution">
    <text evidence="2">The sequence shown here is derived from an EMBL/GenBank/DDBJ whole genome shotgun (WGS) entry which is preliminary data.</text>
</comment>
<dbReference type="Pfam" id="PF07993">
    <property type="entry name" value="NAD_binding_4"/>
    <property type="match status" value="1"/>
</dbReference>
<dbReference type="InterPro" id="IPR013120">
    <property type="entry name" value="FAR_NAD-bd"/>
</dbReference>
<proteinExistence type="predicted"/>
<dbReference type="PANTHER" id="PTHR43245">
    <property type="entry name" value="BIFUNCTIONAL POLYMYXIN RESISTANCE PROTEIN ARNA"/>
    <property type="match status" value="1"/>
</dbReference>
<dbReference type="InterPro" id="IPR036291">
    <property type="entry name" value="NAD(P)-bd_dom_sf"/>
</dbReference>
<reference evidence="2 3" key="1">
    <citation type="submission" date="2020-07" db="EMBL/GenBank/DDBJ databases">
        <title>Sequencing the genomes of 1000 actinobacteria strains.</title>
        <authorList>
            <person name="Klenk H.-P."/>
        </authorList>
    </citation>
    <scope>NUCLEOTIDE SEQUENCE [LARGE SCALE GENOMIC DNA]</scope>
    <source>
        <strain evidence="2 3">DSM 43461</strain>
    </source>
</reference>
<dbReference type="Proteomes" id="UP000591272">
    <property type="component" value="Unassembled WGS sequence"/>
</dbReference>
<dbReference type="InterPro" id="IPR050177">
    <property type="entry name" value="Lipid_A_modif_metabolic_enz"/>
</dbReference>
<name>A0A7Y9KDC9_9ACTN</name>